<evidence type="ECO:0000313" key="3">
    <source>
        <dbReference type="EMBL" id="MEU3710008.1"/>
    </source>
</evidence>
<comment type="caution">
    <text evidence="3">The sequence shown here is derived from an EMBL/GenBank/DDBJ whole genome shotgun (WGS) entry which is preliminary data.</text>
</comment>
<dbReference type="InterPro" id="IPR029069">
    <property type="entry name" value="HotDog_dom_sf"/>
</dbReference>
<reference evidence="3 4" key="1">
    <citation type="submission" date="2024-06" db="EMBL/GenBank/DDBJ databases">
        <title>The Natural Products Discovery Center: Release of the First 8490 Sequenced Strains for Exploring Actinobacteria Biosynthetic Diversity.</title>
        <authorList>
            <person name="Kalkreuter E."/>
            <person name="Kautsar S.A."/>
            <person name="Yang D."/>
            <person name="Bader C.D."/>
            <person name="Teijaro C.N."/>
            <person name="Fluegel L."/>
            <person name="Davis C.M."/>
            <person name="Simpson J.R."/>
            <person name="Lauterbach L."/>
            <person name="Steele A.D."/>
            <person name="Gui C."/>
            <person name="Meng S."/>
            <person name="Li G."/>
            <person name="Viehrig K."/>
            <person name="Ye F."/>
            <person name="Su P."/>
            <person name="Kiefer A.F."/>
            <person name="Nichols A."/>
            <person name="Cepeda A.J."/>
            <person name="Yan W."/>
            <person name="Fan B."/>
            <person name="Jiang Y."/>
            <person name="Adhikari A."/>
            <person name="Zheng C.-J."/>
            <person name="Schuster L."/>
            <person name="Cowan T.M."/>
            <person name="Smanski M.J."/>
            <person name="Chevrette M.G."/>
            <person name="De Carvalho L.P.S."/>
            <person name="Shen B."/>
        </authorList>
    </citation>
    <scope>NUCLEOTIDE SEQUENCE [LARGE SCALE GENOMIC DNA]</scope>
    <source>
        <strain evidence="3 4">NPDC033039</strain>
    </source>
</reference>
<name>A0ABV2YW92_9ACTN</name>
<feature type="domain" description="MaoC-like" evidence="2">
    <location>
        <begin position="11"/>
        <end position="112"/>
    </location>
</feature>
<dbReference type="PANTHER" id="PTHR43664:SF1">
    <property type="entry name" value="BETA-METHYLMALYL-COA DEHYDRATASE"/>
    <property type="match status" value="1"/>
</dbReference>
<dbReference type="Gene3D" id="3.10.129.10">
    <property type="entry name" value="Hotdog Thioesterase"/>
    <property type="match status" value="1"/>
</dbReference>
<dbReference type="EMBL" id="JBEZVI010000004">
    <property type="protein sequence ID" value="MEU3710008.1"/>
    <property type="molecule type" value="Genomic_DNA"/>
</dbReference>
<dbReference type="InterPro" id="IPR052342">
    <property type="entry name" value="MCH/BMMD"/>
</dbReference>
<evidence type="ECO:0000256" key="1">
    <source>
        <dbReference type="ARBA" id="ARBA00005254"/>
    </source>
</evidence>
<organism evidence="3 4">
    <name type="scientific">Streptomyces catenulae</name>
    <dbReference type="NCBI Taxonomy" id="66875"/>
    <lineage>
        <taxon>Bacteria</taxon>
        <taxon>Bacillati</taxon>
        <taxon>Actinomycetota</taxon>
        <taxon>Actinomycetes</taxon>
        <taxon>Kitasatosporales</taxon>
        <taxon>Streptomycetaceae</taxon>
        <taxon>Streptomyces</taxon>
    </lineage>
</organism>
<dbReference type="RefSeq" id="WP_030278605.1">
    <property type="nucleotide sequence ID" value="NZ_JBEZVI010000004.1"/>
</dbReference>
<protein>
    <submittedName>
        <fullName evidence="3">MaoC family dehydratase</fullName>
    </submittedName>
</protein>
<evidence type="ECO:0000313" key="4">
    <source>
        <dbReference type="Proteomes" id="UP001550853"/>
    </source>
</evidence>
<accession>A0ABV2YW92</accession>
<keyword evidence="4" id="KW-1185">Reference proteome</keyword>
<dbReference type="InterPro" id="IPR002539">
    <property type="entry name" value="MaoC-like_dom"/>
</dbReference>
<dbReference type="Pfam" id="PF01575">
    <property type="entry name" value="MaoC_dehydratas"/>
    <property type="match status" value="1"/>
</dbReference>
<comment type="similarity">
    <text evidence="1">Belongs to the enoyl-CoA hydratase/isomerase family.</text>
</comment>
<dbReference type="CDD" id="cd03454">
    <property type="entry name" value="YdeM"/>
    <property type="match status" value="1"/>
</dbReference>
<dbReference type="Proteomes" id="UP001550853">
    <property type="component" value="Unassembled WGS sequence"/>
</dbReference>
<dbReference type="PANTHER" id="PTHR43664">
    <property type="entry name" value="MONOAMINE OXIDASE-RELATED"/>
    <property type="match status" value="1"/>
</dbReference>
<dbReference type="SUPFAM" id="SSF54637">
    <property type="entry name" value="Thioesterase/thiol ester dehydrase-isomerase"/>
    <property type="match status" value="1"/>
</dbReference>
<sequence length="153" mass="17174">MSTRYLEDFPVGEVYDLGEVKVTEEEVLSFGRAYDPQMFHTDPERARESHFGGLVASGWLTASLFMRRYVEEILADSAGEGSPGVDELRFHRPVRPGDVLRARLTVLGVAPVLHSKQSGILRPRCELLDEEGTVVFSMVLHSIFRRRPAGQDT</sequence>
<evidence type="ECO:0000259" key="2">
    <source>
        <dbReference type="Pfam" id="PF01575"/>
    </source>
</evidence>
<proteinExistence type="inferred from homology"/>
<gene>
    <name evidence="3" type="ORF">AB0E61_07885</name>
</gene>